<comment type="caution">
    <text evidence="1">The sequence shown here is derived from an EMBL/GenBank/DDBJ whole genome shotgun (WGS) entry which is preliminary data.</text>
</comment>
<gene>
    <name evidence="1" type="ORF">SAMN05216447_10233</name>
</gene>
<dbReference type="Proteomes" id="UP000199135">
    <property type="component" value="Unassembled WGS sequence"/>
</dbReference>
<dbReference type="EMBL" id="FNWT01000002">
    <property type="protein sequence ID" value="SEH41646.1"/>
    <property type="molecule type" value="Genomic_DNA"/>
</dbReference>
<dbReference type="Pfam" id="PF11104">
    <property type="entry name" value="PilM_2"/>
    <property type="match status" value="1"/>
</dbReference>
<dbReference type="InterPro" id="IPR050696">
    <property type="entry name" value="FtsA/MreB"/>
</dbReference>
<dbReference type="PANTHER" id="PTHR32432">
    <property type="entry name" value="CELL DIVISION PROTEIN FTSA-RELATED"/>
    <property type="match status" value="1"/>
</dbReference>
<accession>A0A1H6I031</accession>
<dbReference type="PANTHER" id="PTHR32432:SF3">
    <property type="entry name" value="ETHANOLAMINE UTILIZATION PROTEIN EUTJ"/>
    <property type="match status" value="1"/>
</dbReference>
<sequence length="339" mass="38345">MARSFVGFDIGTDNVKVAFRDRGLRFLSRRLPENVMNEEGIVSPQVMAEFLKKLRVEEGIRDRDCAIVLTEQRSYFRHVSLPPMTTSELKINLPYEFRDFITEDPDAYAYDYAVDDMVCDEDGRLARMELYASAVRRSVMDTYADILKHAGFRLRVVTPSSMAYMHLMHAHNVEHPEDAGRDIVVVDIGYNQMNISLFEDDRFMGSRVVDSGCVDVDSAIAEMRDVDLHVAGTYRDSNFEGVLDTDRCRSVFDRLVFEVSKVVNFYNFSNPDKDIKGIYLSGGGAAIPQLVSAMGMDFDYPVWYVNAFMPDEVRTRTDNIVCSLAYAALVAGEEASRGA</sequence>
<dbReference type="InterPro" id="IPR005883">
    <property type="entry name" value="PilM"/>
</dbReference>
<proteinExistence type="predicted"/>
<dbReference type="SUPFAM" id="SSF53067">
    <property type="entry name" value="Actin-like ATPase domain"/>
    <property type="match status" value="2"/>
</dbReference>
<dbReference type="RefSeq" id="WP_078686926.1">
    <property type="nucleotide sequence ID" value="NZ_FNWT01000002.1"/>
</dbReference>
<dbReference type="Gene3D" id="3.30.420.40">
    <property type="match status" value="2"/>
</dbReference>
<keyword evidence="2" id="KW-1185">Reference proteome</keyword>
<dbReference type="Gene3D" id="3.30.1490.300">
    <property type="match status" value="1"/>
</dbReference>
<name>A0A1H6I031_9ACTN</name>
<protein>
    <submittedName>
        <fullName evidence="1">Type IV pilus assembly protein PilM</fullName>
    </submittedName>
</protein>
<dbReference type="CDD" id="cd24049">
    <property type="entry name" value="ASKHA_NBD_PilM"/>
    <property type="match status" value="1"/>
</dbReference>
<organism evidence="1 2">
    <name type="scientific">Parafannyhessea umbonata</name>
    <dbReference type="NCBI Taxonomy" id="604330"/>
    <lineage>
        <taxon>Bacteria</taxon>
        <taxon>Bacillati</taxon>
        <taxon>Actinomycetota</taxon>
        <taxon>Coriobacteriia</taxon>
        <taxon>Coriobacteriales</taxon>
        <taxon>Atopobiaceae</taxon>
        <taxon>Parafannyhessea</taxon>
    </lineage>
</organism>
<reference evidence="1 2" key="1">
    <citation type="submission" date="2016-10" db="EMBL/GenBank/DDBJ databases">
        <authorList>
            <person name="Varghese N."/>
            <person name="Submissions S."/>
        </authorList>
    </citation>
    <scope>NUCLEOTIDE SEQUENCE [LARGE SCALE GENOMIC DNA]</scope>
    <source>
        <strain evidence="1 2">WCP15</strain>
    </source>
</reference>
<dbReference type="InterPro" id="IPR043129">
    <property type="entry name" value="ATPase_NBD"/>
</dbReference>
<evidence type="ECO:0000313" key="1">
    <source>
        <dbReference type="EMBL" id="SEH41646.1"/>
    </source>
</evidence>
<evidence type="ECO:0000313" key="2">
    <source>
        <dbReference type="Proteomes" id="UP000199135"/>
    </source>
</evidence>